<dbReference type="InterPro" id="IPR012382">
    <property type="entry name" value="CobI/CbiL"/>
</dbReference>
<comment type="pathway">
    <text evidence="1">Cofactor biosynthesis; adenosylcobalamin biosynthesis.</text>
</comment>
<evidence type="ECO:0000256" key="2">
    <source>
        <dbReference type="ARBA" id="ARBA00022573"/>
    </source>
</evidence>
<dbReference type="Gene3D" id="3.40.1010.10">
    <property type="entry name" value="Cobalt-precorrin-4 Transmethylase, Domain 1"/>
    <property type="match status" value="1"/>
</dbReference>
<dbReference type="SUPFAM" id="SSF53790">
    <property type="entry name" value="Tetrapyrrole methylase"/>
    <property type="match status" value="1"/>
</dbReference>
<dbReference type="Pfam" id="PF00590">
    <property type="entry name" value="TP_methylase"/>
    <property type="match status" value="1"/>
</dbReference>
<protein>
    <submittedName>
        <fullName evidence="8">Precorrin-2 C20-methyltransferase cobalt-factor II C20-methyltransferase</fullName>
        <ecNumber evidence="8">2.1.1.130</ecNumber>
        <ecNumber evidence="8">2.1.1.151</ecNumber>
    </submittedName>
</protein>
<evidence type="ECO:0000259" key="7">
    <source>
        <dbReference type="Pfam" id="PF00590"/>
    </source>
</evidence>
<proteinExistence type="inferred from homology"/>
<name>E3CWT5_9BACT</name>
<dbReference type="HOGENOM" id="CLU_076014_2_1_0"/>
<dbReference type="InterPro" id="IPR000878">
    <property type="entry name" value="4pyrrol_Mease"/>
</dbReference>
<evidence type="ECO:0000256" key="1">
    <source>
        <dbReference type="ARBA" id="ARBA00004953"/>
    </source>
</evidence>
<dbReference type="eggNOG" id="COG2243">
    <property type="taxonomic scope" value="Bacteria"/>
</dbReference>
<dbReference type="EMBL" id="CM001022">
    <property type="protein sequence ID" value="EFQ22590.1"/>
    <property type="molecule type" value="Genomic_DNA"/>
</dbReference>
<keyword evidence="3 8" id="KW-0489">Methyltransferase</keyword>
<evidence type="ECO:0000256" key="3">
    <source>
        <dbReference type="ARBA" id="ARBA00022603"/>
    </source>
</evidence>
<dbReference type="CDD" id="cd11645">
    <property type="entry name" value="Precorrin_2_C20_MT"/>
    <property type="match status" value="1"/>
</dbReference>
<dbReference type="Gene3D" id="3.30.950.10">
    <property type="entry name" value="Methyltransferase, Cobalt-precorrin-4 Transmethylase, Domain 2"/>
    <property type="match status" value="1"/>
</dbReference>
<sequence>MSPLPEGPPKGDPLMILYGVGVGPGDPELVTLKALRVLREADLLLEPLSAPGRTSVAGSVVRRHLEAPLHPLVFPMSGVPEERDEALKAQLATLAPLLEGVRSVALPVIGDAALYATVGSLFDVWRASRPDLELRLVPGLSAHSLAACSARSFLAMGEESFLVAPASAPFDRLTEALSGADAAALYKPSALRERLPELVRATGPWARTVRVHRAGLPEERTVSGPEAILPTEDYLSVLLLWRSPGRTF</sequence>
<keyword evidence="9" id="KW-1185">Reference proteome</keyword>
<keyword evidence="5" id="KW-0949">S-adenosyl-L-methionine</keyword>
<dbReference type="GO" id="GO:0030788">
    <property type="term" value="F:precorrin-2 C20-methyltransferase activity"/>
    <property type="evidence" value="ECO:0007669"/>
    <property type="project" value="UniProtKB-EC"/>
</dbReference>
<dbReference type="PaxDb" id="584708-Apau_0153"/>
<dbReference type="InterPro" id="IPR035996">
    <property type="entry name" value="4pyrrol_Methylase_sf"/>
</dbReference>
<organism evidence="8 9">
    <name type="scientific">Aminomonas paucivorans DSM 12260</name>
    <dbReference type="NCBI Taxonomy" id="584708"/>
    <lineage>
        <taxon>Bacteria</taxon>
        <taxon>Thermotogati</taxon>
        <taxon>Synergistota</taxon>
        <taxon>Synergistia</taxon>
        <taxon>Synergistales</taxon>
        <taxon>Synergistaceae</taxon>
        <taxon>Aminomonas</taxon>
    </lineage>
</organism>
<evidence type="ECO:0000313" key="8">
    <source>
        <dbReference type="EMBL" id="EFQ22590.1"/>
    </source>
</evidence>
<keyword evidence="2" id="KW-0169">Cobalamin biosynthesis</keyword>
<evidence type="ECO:0000256" key="4">
    <source>
        <dbReference type="ARBA" id="ARBA00022679"/>
    </source>
</evidence>
<keyword evidence="4 8" id="KW-0808">Transferase</keyword>
<dbReference type="PIRSF" id="PIRSF036427">
    <property type="entry name" value="Precrrn-2_mtase"/>
    <property type="match status" value="1"/>
</dbReference>
<dbReference type="Proteomes" id="UP000005096">
    <property type="component" value="Chromosome"/>
</dbReference>
<evidence type="ECO:0000313" key="9">
    <source>
        <dbReference type="Proteomes" id="UP000005096"/>
    </source>
</evidence>
<dbReference type="GO" id="GO:0032259">
    <property type="term" value="P:methylation"/>
    <property type="evidence" value="ECO:0007669"/>
    <property type="project" value="UniProtKB-KW"/>
</dbReference>
<evidence type="ECO:0000256" key="6">
    <source>
        <dbReference type="PIRNR" id="PIRNR036427"/>
    </source>
</evidence>
<dbReference type="InterPro" id="IPR014776">
    <property type="entry name" value="4pyrrole_Mease_sub2"/>
</dbReference>
<dbReference type="PANTHER" id="PTHR43467">
    <property type="entry name" value="COBALT-PRECORRIN-2 C(20)-METHYLTRANSFERASE"/>
    <property type="match status" value="1"/>
</dbReference>
<accession>E3CWT5</accession>
<dbReference type="PANTHER" id="PTHR43467:SF2">
    <property type="entry name" value="COBALT-PRECORRIN-2 C(20)-METHYLTRANSFERASE"/>
    <property type="match status" value="1"/>
</dbReference>
<dbReference type="EC" id="2.1.1.130" evidence="8"/>
<feature type="domain" description="Tetrapyrrole methylase" evidence="7">
    <location>
        <begin position="17"/>
        <end position="226"/>
    </location>
</feature>
<dbReference type="InterPro" id="IPR014777">
    <property type="entry name" value="4pyrrole_Mease_sub1"/>
</dbReference>
<dbReference type="AlphaFoldDB" id="E3CWT5"/>
<evidence type="ECO:0000256" key="5">
    <source>
        <dbReference type="ARBA" id="ARBA00022691"/>
    </source>
</evidence>
<dbReference type="GO" id="GO:0043781">
    <property type="term" value="F:cobalt-factor II C20-methyltransferase activity"/>
    <property type="evidence" value="ECO:0007669"/>
    <property type="project" value="UniProtKB-EC"/>
</dbReference>
<dbReference type="GO" id="GO:0009236">
    <property type="term" value="P:cobalamin biosynthetic process"/>
    <property type="evidence" value="ECO:0007669"/>
    <property type="project" value="UniProtKB-UniRule"/>
</dbReference>
<dbReference type="EC" id="2.1.1.151" evidence="8"/>
<reference evidence="8 9" key="1">
    <citation type="journal article" date="2010" name="Stand. Genomic Sci.">
        <title>Non-contiguous finished genome sequence of Aminomonas paucivorans type strain (GLU-3).</title>
        <authorList>
            <person name="Pitluck S."/>
            <person name="Yasawong M."/>
            <person name="Held B."/>
            <person name="Lapidus A."/>
            <person name="Nolan M."/>
            <person name="Copeland A."/>
            <person name="Lucas S."/>
            <person name="Del Rio T.G."/>
            <person name="Tice H."/>
            <person name="Cheng J.F."/>
            <person name="Chertkov O."/>
            <person name="Goodwin L."/>
            <person name="Tapia R."/>
            <person name="Han C."/>
            <person name="Liolios K."/>
            <person name="Ivanova N."/>
            <person name="Mavromatis K."/>
            <person name="Ovchinnikova G."/>
            <person name="Pati A."/>
            <person name="Chen A."/>
            <person name="Palaniappan K."/>
            <person name="Land M."/>
            <person name="Hauser L."/>
            <person name="Chang Y.J."/>
            <person name="Jeffries C.D."/>
            <person name="Pukall R."/>
            <person name="Spring S."/>
            <person name="Rohde M."/>
            <person name="Sikorski J."/>
            <person name="Goker M."/>
            <person name="Woyke T."/>
            <person name="Bristow J."/>
            <person name="Eisen J.A."/>
            <person name="Markowitz V."/>
            <person name="Hugenholtz P."/>
            <person name="Kyrpides N.C."/>
            <person name="Klenk H.P."/>
        </authorList>
    </citation>
    <scope>NUCLEOTIDE SEQUENCE [LARGE SCALE GENOMIC DNA]</scope>
    <source>
        <strain evidence="8 9">DSM 12260</strain>
    </source>
</reference>
<comment type="similarity">
    <text evidence="6">Belongs to the precorrin methyltransferase family.</text>
</comment>
<dbReference type="STRING" id="584708.Apau_0153"/>
<gene>
    <name evidence="8" type="ORF">Apau_0153</name>
</gene>